<feature type="transmembrane region" description="Helical" evidence="1">
    <location>
        <begin position="30"/>
        <end position="49"/>
    </location>
</feature>
<protein>
    <submittedName>
        <fullName evidence="2">Membrane protein</fullName>
    </submittedName>
</protein>
<name>A0A977KPN3_9CAUD</name>
<dbReference type="EMBL" id="OP297545">
    <property type="protein sequence ID" value="UXE04762.1"/>
    <property type="molecule type" value="Genomic_DNA"/>
</dbReference>
<evidence type="ECO:0000313" key="3">
    <source>
        <dbReference type="Proteomes" id="UP001063033"/>
    </source>
</evidence>
<dbReference type="KEGG" id="vg:80020021"/>
<keyword evidence="1" id="KW-0472">Membrane</keyword>
<accession>A0A977KPN3</accession>
<feature type="transmembrane region" description="Helical" evidence="1">
    <location>
        <begin position="93"/>
        <end position="111"/>
    </location>
</feature>
<dbReference type="Proteomes" id="UP001063033">
    <property type="component" value="Segment"/>
</dbReference>
<proteinExistence type="predicted"/>
<reference evidence="2" key="1">
    <citation type="submission" date="2022-08" db="EMBL/GenBank/DDBJ databases">
        <authorList>
            <person name="Dojs M.A."/>
            <person name="Fleischacker C.L."/>
            <person name="Jackson S.M."/>
            <person name="Feiring S.B."/>
            <person name="Webb R.J."/>
            <person name="Schaefbauer A.B."/>
            <person name="Vigness C.A."/>
            <person name="Boyle B.L."/>
            <person name="Frank J.R."/>
            <person name="Fleischacker T.C."/>
            <person name="Ackerman S.B."/>
            <person name="Balish M.F."/>
            <person name="Garlena R.A."/>
            <person name="Russell D.A."/>
            <person name="Jacobs-Sera D."/>
            <person name="Hatfull G.F."/>
        </authorList>
    </citation>
    <scope>NUCLEOTIDE SEQUENCE</scope>
</reference>
<dbReference type="InterPro" id="IPR056964">
    <property type="entry name" value="Phage_holin"/>
</dbReference>
<sequence>MSKRIAVGAAAGIAIAAVSSATAPAVGLVGGAIAAATISVLVTALYMVLVPLKHNNGAKRLVGLLIAIDALLVTTLVNYFFREHVPLRREIVTAEFWALAFALAYLGWHIWKDQYEGARRYQRARAAEKRRQRESKP</sequence>
<gene>
    <name evidence="2" type="primary">25</name>
    <name evidence="2" type="ORF">SEA_SHAMBRE1_25</name>
</gene>
<keyword evidence="1" id="KW-1133">Transmembrane helix</keyword>
<evidence type="ECO:0000256" key="1">
    <source>
        <dbReference type="SAM" id="Phobius"/>
    </source>
</evidence>
<keyword evidence="3" id="KW-1185">Reference proteome</keyword>
<keyword evidence="1" id="KW-0812">Transmembrane</keyword>
<organism evidence="2 3">
    <name type="scientific">Arthrobacter phage Shambre1</name>
    <dbReference type="NCBI Taxonomy" id="2927284"/>
    <lineage>
        <taxon>Viruses</taxon>
        <taxon>Duplodnaviria</taxon>
        <taxon>Heunggongvirae</taxon>
        <taxon>Uroviricota</taxon>
        <taxon>Caudoviricetes</taxon>
        <taxon>Bismarckvirus</taxon>
        <taxon>Bismarckvirus shambre1</taxon>
    </lineage>
</organism>
<feature type="transmembrane region" description="Helical" evidence="1">
    <location>
        <begin position="61"/>
        <end position="81"/>
    </location>
</feature>
<evidence type="ECO:0000313" key="2">
    <source>
        <dbReference type="EMBL" id="UXE04762.1"/>
    </source>
</evidence>
<dbReference type="GeneID" id="80020021"/>
<dbReference type="Pfam" id="PF23778">
    <property type="entry name" value="Phage_holin_2"/>
    <property type="match status" value="1"/>
</dbReference>
<dbReference type="RefSeq" id="YP_010755368.1">
    <property type="nucleotide sequence ID" value="NC_073469.1"/>
</dbReference>